<comment type="caution">
    <text evidence="1">The sequence shown here is derived from an EMBL/GenBank/DDBJ whole genome shotgun (WGS) entry which is preliminary data.</text>
</comment>
<name>A0ACC0CZW7_9PEZI</name>
<evidence type="ECO:0000313" key="2">
    <source>
        <dbReference type="Proteomes" id="UP001497680"/>
    </source>
</evidence>
<reference evidence="1 2" key="1">
    <citation type="journal article" date="2022" name="New Phytol.">
        <title>Ecological generalism drives hyperdiversity of secondary metabolite gene clusters in xylarialean endophytes.</title>
        <authorList>
            <person name="Franco M.E.E."/>
            <person name="Wisecaver J.H."/>
            <person name="Arnold A.E."/>
            <person name="Ju Y.M."/>
            <person name="Slot J.C."/>
            <person name="Ahrendt S."/>
            <person name="Moore L.P."/>
            <person name="Eastman K.E."/>
            <person name="Scott K."/>
            <person name="Konkel Z."/>
            <person name="Mondo S.J."/>
            <person name="Kuo A."/>
            <person name="Hayes R.D."/>
            <person name="Haridas S."/>
            <person name="Andreopoulos B."/>
            <person name="Riley R."/>
            <person name="LaButti K."/>
            <person name="Pangilinan J."/>
            <person name="Lipzen A."/>
            <person name="Amirebrahimi M."/>
            <person name="Yan J."/>
            <person name="Adam C."/>
            <person name="Keymanesh K."/>
            <person name="Ng V."/>
            <person name="Louie K."/>
            <person name="Northen T."/>
            <person name="Drula E."/>
            <person name="Henrissat B."/>
            <person name="Hsieh H.M."/>
            <person name="Youens-Clark K."/>
            <person name="Lutzoni F."/>
            <person name="Miadlikowska J."/>
            <person name="Eastwood D.C."/>
            <person name="Hamelin R.C."/>
            <person name="Grigoriev I.V."/>
            <person name="U'Ren J.M."/>
        </authorList>
    </citation>
    <scope>NUCLEOTIDE SEQUENCE [LARGE SCALE GENOMIC DNA]</scope>
    <source>
        <strain evidence="1 2">ER1909</strain>
    </source>
</reference>
<gene>
    <name evidence="1" type="ORF">F4821DRAFT_143963</name>
</gene>
<accession>A0ACC0CZW7</accession>
<dbReference type="Proteomes" id="UP001497680">
    <property type="component" value="Unassembled WGS sequence"/>
</dbReference>
<dbReference type="EMBL" id="MU394321">
    <property type="protein sequence ID" value="KAI6085872.1"/>
    <property type="molecule type" value="Genomic_DNA"/>
</dbReference>
<protein>
    <submittedName>
        <fullName evidence="1">Uncharacterized protein</fullName>
    </submittedName>
</protein>
<organism evidence="1 2">
    <name type="scientific">Hypoxylon rubiginosum</name>
    <dbReference type="NCBI Taxonomy" id="110542"/>
    <lineage>
        <taxon>Eukaryota</taxon>
        <taxon>Fungi</taxon>
        <taxon>Dikarya</taxon>
        <taxon>Ascomycota</taxon>
        <taxon>Pezizomycotina</taxon>
        <taxon>Sordariomycetes</taxon>
        <taxon>Xylariomycetidae</taxon>
        <taxon>Xylariales</taxon>
        <taxon>Hypoxylaceae</taxon>
        <taxon>Hypoxylon</taxon>
    </lineage>
</organism>
<evidence type="ECO:0000313" key="1">
    <source>
        <dbReference type="EMBL" id="KAI6085872.1"/>
    </source>
</evidence>
<proteinExistence type="predicted"/>
<keyword evidence="2" id="KW-1185">Reference proteome</keyword>
<sequence length="172" mass="18610">MARPRAPKPSAIACAVARILGMGASVVLLANLIYESVNWGKTLGLSITAAVIALVVDGSELMGLLDSTRTIPRVSASYVVCGDMLVLCLAIPSTFLIILSSYDGYSSVDPDPWESADTLSLNVTIAICCLRFILLIWSCVDCCYVTRQHRHPEERMAYVDSSGELRDVRPIS</sequence>